<evidence type="ECO:0000313" key="2">
    <source>
        <dbReference type="EMBL" id="KAF2846824.1"/>
    </source>
</evidence>
<proteinExistence type="predicted"/>
<evidence type="ECO:0000313" key="3">
    <source>
        <dbReference type="Proteomes" id="UP000799423"/>
    </source>
</evidence>
<reference evidence="2" key="1">
    <citation type="submission" date="2020-01" db="EMBL/GenBank/DDBJ databases">
        <authorList>
            <consortium name="DOE Joint Genome Institute"/>
            <person name="Haridas S."/>
            <person name="Albert R."/>
            <person name="Binder M."/>
            <person name="Bloem J."/>
            <person name="Labutti K."/>
            <person name="Salamov A."/>
            <person name="Andreopoulos B."/>
            <person name="Baker S.E."/>
            <person name="Barry K."/>
            <person name="Bills G."/>
            <person name="Bluhm B.H."/>
            <person name="Cannon C."/>
            <person name="Castanera R."/>
            <person name="Culley D.E."/>
            <person name="Daum C."/>
            <person name="Ezra D."/>
            <person name="Gonzalez J.B."/>
            <person name="Henrissat B."/>
            <person name="Kuo A."/>
            <person name="Liang C."/>
            <person name="Lipzen A."/>
            <person name="Lutzoni F."/>
            <person name="Magnuson J."/>
            <person name="Mondo S."/>
            <person name="Nolan M."/>
            <person name="Ohm R."/>
            <person name="Pangilinan J."/>
            <person name="Park H.-J."/>
            <person name="Ramirez L."/>
            <person name="Alfaro M."/>
            <person name="Sun H."/>
            <person name="Tritt A."/>
            <person name="Yoshinaga Y."/>
            <person name="Zwiers L.-H."/>
            <person name="Turgeon B.G."/>
            <person name="Goodwin S.B."/>
            <person name="Spatafora J.W."/>
            <person name="Crous P.W."/>
            <person name="Grigoriev I.V."/>
        </authorList>
    </citation>
    <scope>NUCLEOTIDE SEQUENCE</scope>
    <source>
        <strain evidence="2">IPT5</strain>
    </source>
</reference>
<keyword evidence="3" id="KW-1185">Reference proteome</keyword>
<dbReference type="Proteomes" id="UP000799423">
    <property type="component" value="Unassembled WGS sequence"/>
</dbReference>
<gene>
    <name evidence="2" type="ORF">T440DRAFT_220034</name>
</gene>
<feature type="region of interest" description="Disordered" evidence="1">
    <location>
        <begin position="1"/>
        <end position="29"/>
    </location>
</feature>
<dbReference type="EMBL" id="MU006331">
    <property type="protein sequence ID" value="KAF2846824.1"/>
    <property type="molecule type" value="Genomic_DNA"/>
</dbReference>
<evidence type="ECO:0000256" key="1">
    <source>
        <dbReference type="SAM" id="MobiDB-lite"/>
    </source>
</evidence>
<sequence length="55" mass="6099">MAQVLPTRTVTITRTPTAHSTTPTPTDQYTTTTVRAEMHTRLLEGSKLSSHDYPV</sequence>
<name>A0A6A7AVK6_9PLEO</name>
<dbReference type="AlphaFoldDB" id="A0A6A7AVK6"/>
<protein>
    <submittedName>
        <fullName evidence="2">Uncharacterized protein</fullName>
    </submittedName>
</protein>
<organism evidence="2 3">
    <name type="scientific">Plenodomus tracheiphilus IPT5</name>
    <dbReference type="NCBI Taxonomy" id="1408161"/>
    <lineage>
        <taxon>Eukaryota</taxon>
        <taxon>Fungi</taxon>
        <taxon>Dikarya</taxon>
        <taxon>Ascomycota</taxon>
        <taxon>Pezizomycotina</taxon>
        <taxon>Dothideomycetes</taxon>
        <taxon>Pleosporomycetidae</taxon>
        <taxon>Pleosporales</taxon>
        <taxon>Pleosporineae</taxon>
        <taxon>Leptosphaeriaceae</taxon>
        <taxon>Plenodomus</taxon>
    </lineage>
</organism>
<accession>A0A6A7AVK6</accession>